<organism evidence="1">
    <name type="scientific">Rhizophora mucronata</name>
    <name type="common">Asiatic mangrove</name>
    <dbReference type="NCBI Taxonomy" id="61149"/>
    <lineage>
        <taxon>Eukaryota</taxon>
        <taxon>Viridiplantae</taxon>
        <taxon>Streptophyta</taxon>
        <taxon>Embryophyta</taxon>
        <taxon>Tracheophyta</taxon>
        <taxon>Spermatophyta</taxon>
        <taxon>Magnoliopsida</taxon>
        <taxon>eudicotyledons</taxon>
        <taxon>Gunneridae</taxon>
        <taxon>Pentapetalae</taxon>
        <taxon>rosids</taxon>
        <taxon>fabids</taxon>
        <taxon>Malpighiales</taxon>
        <taxon>Rhizophoraceae</taxon>
        <taxon>Rhizophora</taxon>
    </lineage>
</organism>
<accession>A0A2P2IVU7</accession>
<reference evidence="1" key="1">
    <citation type="submission" date="2018-02" db="EMBL/GenBank/DDBJ databases">
        <title>Rhizophora mucronata_Transcriptome.</title>
        <authorList>
            <person name="Meera S.P."/>
            <person name="Sreeshan A."/>
            <person name="Augustine A."/>
        </authorList>
    </citation>
    <scope>NUCLEOTIDE SEQUENCE</scope>
    <source>
        <tissue evidence="1">Leaf</tissue>
    </source>
</reference>
<dbReference type="EMBL" id="GGEC01004853">
    <property type="protein sequence ID" value="MBW85336.1"/>
    <property type="molecule type" value="Transcribed_RNA"/>
</dbReference>
<sequence>MTLFLEYGSHLLPLRHLTRE</sequence>
<name>A0A2P2IVU7_RHIMU</name>
<proteinExistence type="predicted"/>
<protein>
    <submittedName>
        <fullName evidence="1">Uncharacterized protein</fullName>
    </submittedName>
</protein>
<evidence type="ECO:0000313" key="1">
    <source>
        <dbReference type="EMBL" id="MBW85336.1"/>
    </source>
</evidence>
<dbReference type="AlphaFoldDB" id="A0A2P2IVU7"/>